<evidence type="ECO:0000256" key="3">
    <source>
        <dbReference type="ARBA" id="ARBA00022448"/>
    </source>
</evidence>
<dbReference type="FunCoup" id="I7LVU3">
    <property type="interactions" value="464"/>
</dbReference>
<feature type="domain" description="Importin N-terminal" evidence="8">
    <location>
        <begin position="25"/>
        <end position="99"/>
    </location>
</feature>
<dbReference type="InterPro" id="IPR001494">
    <property type="entry name" value="Importin-beta_N"/>
</dbReference>
<feature type="compositionally biased region" description="Acidic residues" evidence="7">
    <location>
        <begin position="935"/>
        <end position="948"/>
    </location>
</feature>
<dbReference type="eggNOG" id="KOG1991">
    <property type="taxonomic scope" value="Eukaryota"/>
</dbReference>
<evidence type="ECO:0000256" key="5">
    <source>
        <dbReference type="ARBA" id="ARBA00022927"/>
    </source>
</evidence>
<keyword evidence="6" id="KW-0539">Nucleus</keyword>
<dbReference type="OrthoDB" id="760868at2759"/>
<keyword evidence="10" id="KW-1185">Reference proteome</keyword>
<dbReference type="GeneID" id="7838721"/>
<keyword evidence="4" id="KW-0963">Cytoplasm</keyword>
<evidence type="ECO:0000256" key="6">
    <source>
        <dbReference type="ARBA" id="ARBA00023242"/>
    </source>
</evidence>
<evidence type="ECO:0000256" key="7">
    <source>
        <dbReference type="SAM" id="MobiDB-lite"/>
    </source>
</evidence>
<dbReference type="KEGG" id="tet:TTHERM_00591660"/>
<reference evidence="10" key="1">
    <citation type="journal article" date="2006" name="PLoS Biol.">
        <title>Macronuclear genome sequence of the ciliate Tetrahymena thermophila, a model eukaryote.</title>
        <authorList>
            <person name="Eisen J.A."/>
            <person name="Coyne R.S."/>
            <person name="Wu M."/>
            <person name="Wu D."/>
            <person name="Thiagarajan M."/>
            <person name="Wortman J.R."/>
            <person name="Badger J.H."/>
            <person name="Ren Q."/>
            <person name="Amedeo P."/>
            <person name="Jones K.M."/>
            <person name="Tallon L.J."/>
            <person name="Delcher A.L."/>
            <person name="Salzberg S.L."/>
            <person name="Silva J.C."/>
            <person name="Haas B.J."/>
            <person name="Majoros W.H."/>
            <person name="Farzad M."/>
            <person name="Carlton J.M."/>
            <person name="Smith R.K. Jr."/>
            <person name="Garg J."/>
            <person name="Pearlman R.E."/>
            <person name="Karrer K.M."/>
            <person name="Sun L."/>
            <person name="Manning G."/>
            <person name="Elde N.C."/>
            <person name="Turkewitz A.P."/>
            <person name="Asai D.J."/>
            <person name="Wilkes D.E."/>
            <person name="Wang Y."/>
            <person name="Cai H."/>
            <person name="Collins K."/>
            <person name="Stewart B.A."/>
            <person name="Lee S.R."/>
            <person name="Wilamowska K."/>
            <person name="Weinberg Z."/>
            <person name="Ruzzo W.L."/>
            <person name="Wloga D."/>
            <person name="Gaertig J."/>
            <person name="Frankel J."/>
            <person name="Tsao C.-C."/>
            <person name="Gorovsky M.A."/>
            <person name="Keeling P.J."/>
            <person name="Waller R.F."/>
            <person name="Patron N.J."/>
            <person name="Cherry J.M."/>
            <person name="Stover N.A."/>
            <person name="Krieger C.J."/>
            <person name="del Toro C."/>
            <person name="Ryder H.F."/>
            <person name="Williamson S.C."/>
            <person name="Barbeau R.A."/>
            <person name="Hamilton E.P."/>
            <person name="Orias E."/>
        </authorList>
    </citation>
    <scope>NUCLEOTIDE SEQUENCE [LARGE SCALE GENOMIC DNA]</scope>
    <source>
        <strain evidence="10">SB210</strain>
    </source>
</reference>
<accession>I7LVU3</accession>
<name>I7LVU3_TETTS</name>
<dbReference type="STRING" id="312017.I7LVU3"/>
<protein>
    <submittedName>
        <fullName evidence="9">Importin-beta amine-terminal domain protein</fullName>
    </submittedName>
</protein>
<dbReference type="Pfam" id="PF08506">
    <property type="entry name" value="Cse1"/>
    <property type="match status" value="1"/>
</dbReference>
<dbReference type="GO" id="GO:0005635">
    <property type="term" value="C:nuclear envelope"/>
    <property type="evidence" value="ECO:0007669"/>
    <property type="project" value="TreeGrafter"/>
</dbReference>
<proteinExistence type="predicted"/>
<comment type="subcellular location">
    <subcellularLocation>
        <location evidence="2">Cytoplasm</location>
    </subcellularLocation>
    <subcellularLocation>
        <location evidence="1">Nucleus</location>
    </subcellularLocation>
</comment>
<dbReference type="AlphaFoldDB" id="I7LVU3"/>
<sequence>MDCQSILQAITLCVKAHSQQEIVSGQSVLEKSAFEPGYPQKLMMIADQNEIEINIRQFAVADLKNNIKKYWNPRDQKAFRFSQEDKTVVRNNLMDALIRSVENRKLYKLYCKVIYEVCGYDYPAQWPNIIQDATARMMASENPSEIFGCCLTIQQVFDILQYDMSDKRKNIEEIIPIVLPAFQTLISKLMAIYNADNAYILKPMLKIFFMCISLDLPVSLQNYEVLAQWINFLKLLIDSEMPQNLTIPTQDEDTILSRDKHPLWKNKKWAGKIFHKFITRYANRAICTEEKASAIAQWLIDNHMGNVMESFIKQLVLSQTTFVGNACVHFGIKFLTKVFKYKALFERFQPHIETILYETLFPLLWIKPKDNELWETDPTEFIRQEDDFINTGFANNKNLAMDLIKNICQNEFSKNTYLHQFVQFCAQYIDTNANPRNNQPLNLAIKDGIFFAVGQLKEVILKDEILKNQLEPLLEKYVIPEFQNANGLIKSRACWVIGKYGYMTFLNNQNVIASVQGISNCLKDQNLPVRFKAALALNTIMSQKQAQEMIKGYLSEILRIYLKLMDEIDSEELVAALEGIVEQFSSEIGPFAYDLCVHLSSAFYKYKSKDNEPENDDDGECQLAAGGCLDAIGKILNSPITPDVLKKLEDVVLPILNTCLIDDQCDYMDEALYLLQQLTFRSTAIDPSSQLWFYYPVLIYIVIGKDDADLNLANHLNQEQKLLLESAINGWGPEHTNEIVIILKNFIQKGGDFFFTANDLFGQRFIDLIFLFVAGVYKKCIEGGFDDDEETGMKNCLTVLYCLIENNLQTQKLSNGVLQQIIQLTLQNLNTNKIKNDVIVANLETLCMCFYYNSTETFAILVNSYGIPIVQALFQKWFNVLKQFKSDFSKQRLLLAFTSILGCPAIPEEIKVITPQILKQCVSITSEIVKLREEEDFEDCDDDEEEDGKGEGKDFQSTLNQHIQNVQNYTKSQVQGAAEELDDDDDFDDDFDPLDRYNYNYNYNCPLENIDEILVLEQQLLNIAQTNSQYYGAITSILTEEDKHSLQNNILESKRQYEEYLKSKQEKAQGQN</sequence>
<dbReference type="Proteomes" id="UP000009168">
    <property type="component" value="Unassembled WGS sequence"/>
</dbReference>
<evidence type="ECO:0000256" key="1">
    <source>
        <dbReference type="ARBA" id="ARBA00004123"/>
    </source>
</evidence>
<evidence type="ECO:0000256" key="4">
    <source>
        <dbReference type="ARBA" id="ARBA00022490"/>
    </source>
</evidence>
<dbReference type="InParanoid" id="I7LVU3"/>
<dbReference type="RefSeq" id="XP_001019975.3">
    <property type="nucleotide sequence ID" value="XM_001019975.3"/>
</dbReference>
<dbReference type="SUPFAM" id="SSF48371">
    <property type="entry name" value="ARM repeat"/>
    <property type="match status" value="1"/>
</dbReference>
<keyword evidence="3" id="KW-0813">Transport</keyword>
<dbReference type="EMBL" id="GG662637">
    <property type="protein sequence ID" value="EAR99730.3"/>
    <property type="molecule type" value="Genomic_DNA"/>
</dbReference>
<keyword evidence="5" id="KW-0653">Protein transport</keyword>
<feature type="region of interest" description="Disordered" evidence="7">
    <location>
        <begin position="935"/>
        <end position="955"/>
    </location>
</feature>
<gene>
    <name evidence="9" type="ORF">TTHERM_00591660</name>
</gene>
<evidence type="ECO:0000313" key="10">
    <source>
        <dbReference type="Proteomes" id="UP000009168"/>
    </source>
</evidence>
<evidence type="ECO:0000256" key="2">
    <source>
        <dbReference type="ARBA" id="ARBA00004496"/>
    </source>
</evidence>
<dbReference type="SMART" id="SM00913">
    <property type="entry name" value="IBN_N"/>
    <property type="match status" value="1"/>
</dbReference>
<dbReference type="PROSITE" id="PS50166">
    <property type="entry name" value="IMPORTIN_B_NT"/>
    <property type="match status" value="1"/>
</dbReference>
<dbReference type="GO" id="GO:0031267">
    <property type="term" value="F:small GTPase binding"/>
    <property type="evidence" value="ECO:0007669"/>
    <property type="project" value="InterPro"/>
</dbReference>
<dbReference type="PANTHER" id="PTHR10997">
    <property type="entry name" value="IMPORTIN-7, 8, 11"/>
    <property type="match status" value="1"/>
</dbReference>
<dbReference type="GO" id="GO:0005829">
    <property type="term" value="C:cytosol"/>
    <property type="evidence" value="ECO:0007669"/>
    <property type="project" value="TreeGrafter"/>
</dbReference>
<evidence type="ECO:0000259" key="8">
    <source>
        <dbReference type="PROSITE" id="PS50166"/>
    </source>
</evidence>
<dbReference type="PANTHER" id="PTHR10997:SF18">
    <property type="entry name" value="D-IMPORTIN 7_RANBP7"/>
    <property type="match status" value="1"/>
</dbReference>
<dbReference type="Pfam" id="PF03810">
    <property type="entry name" value="IBN_N"/>
    <property type="match status" value="1"/>
</dbReference>
<evidence type="ECO:0000313" key="9">
    <source>
        <dbReference type="EMBL" id="EAR99730.3"/>
    </source>
</evidence>
<organism evidence="9 10">
    <name type="scientific">Tetrahymena thermophila (strain SB210)</name>
    <dbReference type="NCBI Taxonomy" id="312017"/>
    <lineage>
        <taxon>Eukaryota</taxon>
        <taxon>Sar</taxon>
        <taxon>Alveolata</taxon>
        <taxon>Ciliophora</taxon>
        <taxon>Intramacronucleata</taxon>
        <taxon>Oligohymenophorea</taxon>
        <taxon>Hymenostomatida</taxon>
        <taxon>Tetrahymenina</taxon>
        <taxon>Tetrahymenidae</taxon>
        <taxon>Tetrahymena</taxon>
    </lineage>
</organism>
<dbReference type="GO" id="GO:0006606">
    <property type="term" value="P:protein import into nucleus"/>
    <property type="evidence" value="ECO:0007669"/>
    <property type="project" value="TreeGrafter"/>
</dbReference>
<dbReference type="InterPro" id="IPR016024">
    <property type="entry name" value="ARM-type_fold"/>
</dbReference>
<dbReference type="InterPro" id="IPR011989">
    <property type="entry name" value="ARM-like"/>
</dbReference>
<dbReference type="InterPro" id="IPR013713">
    <property type="entry name" value="XPO2_central"/>
</dbReference>
<dbReference type="Gene3D" id="1.25.10.10">
    <property type="entry name" value="Leucine-rich Repeat Variant"/>
    <property type="match status" value="1"/>
</dbReference>